<keyword evidence="2" id="KW-0186">Copper</keyword>
<dbReference type="GO" id="GO:0009055">
    <property type="term" value="F:electron transfer activity"/>
    <property type="evidence" value="ECO:0007669"/>
    <property type="project" value="InterPro"/>
</dbReference>
<dbReference type="Pfam" id="PF00127">
    <property type="entry name" value="Copper-bind"/>
    <property type="match status" value="1"/>
</dbReference>
<dbReference type="PROSITE" id="PS00079">
    <property type="entry name" value="MULTICOPPER_OXIDASE1"/>
    <property type="match status" value="1"/>
</dbReference>
<organism evidence="6 7">
    <name type="scientific">Geodermatophilus amargosae</name>
    <dbReference type="NCBI Taxonomy" id="1296565"/>
    <lineage>
        <taxon>Bacteria</taxon>
        <taxon>Bacillati</taxon>
        <taxon>Actinomycetota</taxon>
        <taxon>Actinomycetes</taxon>
        <taxon>Geodermatophilales</taxon>
        <taxon>Geodermatophilaceae</taxon>
        <taxon>Geodermatophilus</taxon>
    </lineage>
</organism>
<evidence type="ECO:0000313" key="7">
    <source>
        <dbReference type="Proteomes" id="UP000199546"/>
    </source>
</evidence>
<evidence type="ECO:0000256" key="4">
    <source>
        <dbReference type="SAM" id="SignalP"/>
    </source>
</evidence>
<sequence>MHHPTRRPAALVLILSIALLGACSDDGGGATAPAASASAHAEGEHSESTSPGSSTSGSAAPSSPAQSSAAPSSAAPESTASAGAPPPAEARTVTATEGEMYIELSEDSFSPGSYTLEVVNEGNATHDLVVERDGADVAATETIAPGASATLTVTLEEGEYVFYCSIANHRAMGMATTVVVGA</sequence>
<feature type="compositionally biased region" description="Low complexity" evidence="3">
    <location>
        <begin position="48"/>
        <end position="83"/>
    </location>
</feature>
<proteinExistence type="predicted"/>
<dbReference type="Proteomes" id="UP000199546">
    <property type="component" value="Unassembled WGS sequence"/>
</dbReference>
<keyword evidence="4" id="KW-0732">Signal</keyword>
<dbReference type="CDD" id="cd00920">
    <property type="entry name" value="Cupredoxin"/>
    <property type="match status" value="1"/>
</dbReference>
<evidence type="ECO:0000313" key="6">
    <source>
        <dbReference type="EMBL" id="SFT66246.1"/>
    </source>
</evidence>
<name>A0A1I6ZU98_9ACTN</name>
<dbReference type="InterPro" id="IPR008972">
    <property type="entry name" value="Cupredoxin"/>
</dbReference>
<feature type="compositionally biased region" description="Low complexity" evidence="3">
    <location>
        <begin position="27"/>
        <end position="40"/>
    </location>
</feature>
<feature type="domain" description="Blue (type 1) copper" evidence="5">
    <location>
        <begin position="100"/>
        <end position="180"/>
    </location>
</feature>
<dbReference type="OrthoDB" id="345021at2"/>
<evidence type="ECO:0000259" key="5">
    <source>
        <dbReference type="Pfam" id="PF00127"/>
    </source>
</evidence>
<dbReference type="GO" id="GO:0005507">
    <property type="term" value="F:copper ion binding"/>
    <property type="evidence" value="ECO:0007669"/>
    <property type="project" value="InterPro"/>
</dbReference>
<evidence type="ECO:0000256" key="1">
    <source>
        <dbReference type="ARBA" id="ARBA00022723"/>
    </source>
</evidence>
<evidence type="ECO:0000256" key="2">
    <source>
        <dbReference type="ARBA" id="ARBA00023008"/>
    </source>
</evidence>
<keyword evidence="7" id="KW-1185">Reference proteome</keyword>
<dbReference type="PROSITE" id="PS51257">
    <property type="entry name" value="PROKAR_LIPOPROTEIN"/>
    <property type="match status" value="1"/>
</dbReference>
<dbReference type="RefSeq" id="WP_093579462.1">
    <property type="nucleotide sequence ID" value="NZ_FPBA01000006.1"/>
</dbReference>
<feature type="signal peptide" evidence="4">
    <location>
        <begin position="1"/>
        <end position="24"/>
    </location>
</feature>
<dbReference type="SUPFAM" id="SSF49503">
    <property type="entry name" value="Cupredoxins"/>
    <property type="match status" value="1"/>
</dbReference>
<dbReference type="EMBL" id="FPBA01000006">
    <property type="protein sequence ID" value="SFT66246.1"/>
    <property type="molecule type" value="Genomic_DNA"/>
</dbReference>
<dbReference type="InterPro" id="IPR000923">
    <property type="entry name" value="BlueCu_1"/>
</dbReference>
<keyword evidence="1" id="KW-0479">Metal-binding</keyword>
<feature type="region of interest" description="Disordered" evidence="3">
    <location>
        <begin position="27"/>
        <end position="91"/>
    </location>
</feature>
<protein>
    <submittedName>
        <fullName evidence="6">Plastocyanin</fullName>
    </submittedName>
</protein>
<feature type="chain" id="PRO_5011636596" evidence="4">
    <location>
        <begin position="25"/>
        <end position="182"/>
    </location>
</feature>
<accession>A0A1I6ZU98</accession>
<evidence type="ECO:0000256" key="3">
    <source>
        <dbReference type="SAM" id="MobiDB-lite"/>
    </source>
</evidence>
<gene>
    <name evidence="6" type="ORF">SAMN05660657_02236</name>
</gene>
<dbReference type="InterPro" id="IPR033138">
    <property type="entry name" value="Cu_oxidase_CS"/>
</dbReference>
<reference evidence="7" key="1">
    <citation type="submission" date="2016-10" db="EMBL/GenBank/DDBJ databases">
        <authorList>
            <person name="Varghese N."/>
            <person name="Submissions S."/>
        </authorList>
    </citation>
    <scope>NUCLEOTIDE SEQUENCE [LARGE SCALE GENOMIC DNA]</scope>
    <source>
        <strain evidence="7">DSM 46136</strain>
    </source>
</reference>
<dbReference type="AlphaFoldDB" id="A0A1I6ZU98"/>
<dbReference type="STRING" id="1296565.SAMN05660657_02236"/>
<dbReference type="Gene3D" id="2.60.40.420">
    <property type="entry name" value="Cupredoxins - blue copper proteins"/>
    <property type="match status" value="1"/>
</dbReference>